<dbReference type="GO" id="GO:0045116">
    <property type="term" value="P:protein neddylation"/>
    <property type="evidence" value="ECO:0000318"/>
    <property type="project" value="GO_Central"/>
</dbReference>
<evidence type="ECO:0000313" key="16">
    <source>
        <dbReference type="RefSeq" id="XP_018094682.1"/>
    </source>
</evidence>
<evidence type="ECO:0000256" key="13">
    <source>
        <dbReference type="SAM" id="MobiDB-lite"/>
    </source>
</evidence>
<dbReference type="PANTHER" id="PTHR12281">
    <property type="entry name" value="RP42 RELATED"/>
    <property type="match status" value="1"/>
</dbReference>
<comment type="function">
    <text evidence="10">Contributes to the neddylation of all cullins by transferring NEDD8 from N-terminally acetylated NEDD8-conjugating E2s enzyme to different cullin C-terminal domain-RBX complexes. At the cell membrane, can promote and as well inhibit cullins neddylation.</text>
</comment>
<feature type="compositionally biased region" description="Polar residues" evidence="13">
    <location>
        <begin position="100"/>
        <end position="109"/>
    </location>
</feature>
<evidence type="ECO:0000256" key="2">
    <source>
        <dbReference type="ARBA" id="ARBA00004236"/>
    </source>
</evidence>
<evidence type="ECO:0000313" key="17">
    <source>
        <dbReference type="Xenbase" id="XB-GENE-17341829"/>
    </source>
</evidence>
<keyword evidence="4" id="KW-1003">Cell membrane</keyword>
<dbReference type="GO" id="GO:0032182">
    <property type="term" value="F:ubiquitin-like protein binding"/>
    <property type="evidence" value="ECO:0000318"/>
    <property type="project" value="GO_Central"/>
</dbReference>
<dbReference type="GO" id="GO:0031624">
    <property type="term" value="F:ubiquitin conjugating enzyme binding"/>
    <property type="evidence" value="ECO:0000318"/>
    <property type="project" value="GO_Central"/>
</dbReference>
<protein>
    <recommendedName>
        <fullName evidence="12">DCN1-like protein</fullName>
    </recommendedName>
    <alternativeName>
        <fullName evidence="12">Defective in cullin neddylation protein 1-like protein</fullName>
    </alternativeName>
</protein>
<keyword evidence="9" id="KW-0449">Lipoprotein</keyword>
<dbReference type="Gene3D" id="1.10.238.200">
    <property type="entry name" value="Cullin, PONY binding domain"/>
    <property type="match status" value="1"/>
</dbReference>
<dbReference type="GO" id="GO:0048471">
    <property type="term" value="C:perinuclear region of cytoplasm"/>
    <property type="evidence" value="ECO:0007669"/>
    <property type="project" value="UniProtKB-SubCell"/>
</dbReference>
<comment type="subunit">
    <text evidence="11">May interact (via the DCUN1 domain) with unneddylated cullins.</text>
</comment>
<keyword evidence="5" id="KW-0963">Cytoplasm</keyword>
<dbReference type="GO" id="GO:0000151">
    <property type="term" value="C:ubiquitin ligase complex"/>
    <property type="evidence" value="ECO:0000318"/>
    <property type="project" value="GO_Central"/>
</dbReference>
<dbReference type="GO" id="GO:0097602">
    <property type="term" value="F:cullin family protein binding"/>
    <property type="evidence" value="ECO:0000318"/>
    <property type="project" value="GO_Central"/>
</dbReference>
<evidence type="ECO:0000256" key="7">
    <source>
        <dbReference type="ARBA" id="ARBA00023136"/>
    </source>
</evidence>
<dbReference type="KEGG" id="xla:108703162"/>
<dbReference type="GO" id="GO:2000436">
    <property type="term" value="P:positive regulation of protein neddylation"/>
    <property type="evidence" value="ECO:0007669"/>
    <property type="project" value="UniProtKB-ARBA"/>
</dbReference>
<dbReference type="GeneID" id="108703162"/>
<dbReference type="FunFam" id="1.10.238.200:FF:000003">
    <property type="entry name" value="DCN1-like protein 3"/>
    <property type="match status" value="1"/>
</dbReference>
<dbReference type="Gene3D" id="1.10.238.10">
    <property type="entry name" value="EF-hand"/>
    <property type="match status" value="1"/>
</dbReference>
<dbReference type="Xenbase" id="XB-GENE-17341829">
    <property type="gene designation" value="dcun1d3.S"/>
</dbReference>
<dbReference type="FunFam" id="1.10.238.10:FF:000126">
    <property type="entry name" value="DCN1-like protein"/>
    <property type="match status" value="1"/>
</dbReference>
<name>A0A8J0U1B6_XENLA</name>
<dbReference type="GO" id="GO:0005886">
    <property type="term" value="C:plasma membrane"/>
    <property type="evidence" value="ECO:0007669"/>
    <property type="project" value="UniProtKB-SubCell"/>
</dbReference>
<dbReference type="PROSITE" id="PS51229">
    <property type="entry name" value="DCUN1"/>
    <property type="match status" value="1"/>
</dbReference>
<dbReference type="AlphaFoldDB" id="A0A8J0U1B6"/>
<evidence type="ECO:0000256" key="4">
    <source>
        <dbReference type="ARBA" id="ARBA00022475"/>
    </source>
</evidence>
<keyword evidence="8" id="KW-0539">Nucleus</keyword>
<dbReference type="CTD" id="108703162"/>
<sequence length="339" mass="38509">MRESWLERSSGWYADSYGTSVNRVSGTVGTALALGILIMGQCVTKCKNPSSTLGSKNGERESSKPHKRSSSHKEEQMSICGKASGEILINGTKKGDASLEASQPLSTGGDTKKKEQQGVGVELSSVQRIEELFWRYKDKREDAILEEGMERFCDDLCVDPTEFRVLVLAWKFQAATMCKFTRKEFFEGCKAINADSIEGICARFAGLLNEAKHEDKFKDLYRFTFQFGLDSEEGQRSLHREIAIALWKLVFTQNKPLILDQWLDFLSENPSGIKGISRDTWNMFLNFTQVIGPDLGNYSEEEAWPSLFDTFVEWEMERRKSNGETKCSHTDHQRRDEQT</sequence>
<evidence type="ECO:0000259" key="14">
    <source>
        <dbReference type="PROSITE" id="PS51229"/>
    </source>
</evidence>
<evidence type="ECO:0000313" key="15">
    <source>
        <dbReference type="Proteomes" id="UP000186698"/>
    </source>
</evidence>
<dbReference type="RefSeq" id="XP_018094682.1">
    <property type="nucleotide sequence ID" value="XM_018239193.2"/>
</dbReference>
<evidence type="ECO:0000256" key="10">
    <source>
        <dbReference type="ARBA" id="ARBA00056076"/>
    </source>
</evidence>
<feature type="region of interest" description="Disordered" evidence="13">
    <location>
        <begin position="49"/>
        <end position="76"/>
    </location>
</feature>
<dbReference type="Proteomes" id="UP000186698">
    <property type="component" value="Chromosome 9_10S"/>
</dbReference>
<evidence type="ECO:0000256" key="6">
    <source>
        <dbReference type="ARBA" id="ARBA00022707"/>
    </source>
</evidence>
<evidence type="ECO:0000256" key="1">
    <source>
        <dbReference type="ARBA" id="ARBA00004123"/>
    </source>
</evidence>
<keyword evidence="7" id="KW-0472">Membrane</keyword>
<dbReference type="Pfam" id="PF03556">
    <property type="entry name" value="Cullin_binding"/>
    <property type="match status" value="1"/>
</dbReference>
<evidence type="ECO:0000256" key="12">
    <source>
        <dbReference type="RuleBase" id="RU363131"/>
    </source>
</evidence>
<feature type="region of interest" description="Disordered" evidence="13">
    <location>
        <begin position="95"/>
        <end position="120"/>
    </location>
</feature>
<reference evidence="16" key="1">
    <citation type="submission" date="2025-08" db="UniProtKB">
        <authorList>
            <consortium name="RefSeq"/>
        </authorList>
    </citation>
    <scope>IDENTIFICATION</scope>
    <source>
        <strain evidence="16">J_2021</strain>
        <tissue evidence="16">Erythrocytes</tissue>
    </source>
</reference>
<keyword evidence="6" id="KW-0519">Myristate</keyword>
<keyword evidence="15" id="KW-1185">Reference proteome</keyword>
<dbReference type="PANTHER" id="PTHR12281:SF31">
    <property type="entry name" value="DCN1-LIKE PROTEIN 3"/>
    <property type="match status" value="1"/>
</dbReference>
<feature type="region of interest" description="Disordered" evidence="13">
    <location>
        <begin position="320"/>
        <end position="339"/>
    </location>
</feature>
<evidence type="ECO:0000256" key="5">
    <source>
        <dbReference type="ARBA" id="ARBA00022490"/>
    </source>
</evidence>
<comment type="subcellular location">
    <subcellularLocation>
        <location evidence="2">Cell membrane</location>
    </subcellularLocation>
    <subcellularLocation>
        <location evidence="3">Cytoplasm</location>
        <location evidence="3">Perinuclear region</location>
    </subcellularLocation>
    <subcellularLocation>
        <location evidence="1">Nucleus</location>
    </subcellularLocation>
</comment>
<evidence type="ECO:0000256" key="9">
    <source>
        <dbReference type="ARBA" id="ARBA00023288"/>
    </source>
</evidence>
<feature type="domain" description="DCUN1" evidence="14">
    <location>
        <begin position="124"/>
        <end position="316"/>
    </location>
</feature>
<evidence type="ECO:0000256" key="8">
    <source>
        <dbReference type="ARBA" id="ARBA00023242"/>
    </source>
</evidence>
<dbReference type="InterPro" id="IPR014764">
    <property type="entry name" value="DCN-prot"/>
</dbReference>
<evidence type="ECO:0000256" key="3">
    <source>
        <dbReference type="ARBA" id="ARBA00004556"/>
    </source>
</evidence>
<accession>A0A8J0U1B6</accession>
<evidence type="ECO:0000256" key="11">
    <source>
        <dbReference type="ARBA" id="ARBA00062281"/>
    </source>
</evidence>
<organism evidence="15 16">
    <name type="scientific">Xenopus laevis</name>
    <name type="common">African clawed frog</name>
    <dbReference type="NCBI Taxonomy" id="8355"/>
    <lineage>
        <taxon>Eukaryota</taxon>
        <taxon>Metazoa</taxon>
        <taxon>Chordata</taxon>
        <taxon>Craniata</taxon>
        <taxon>Vertebrata</taxon>
        <taxon>Euteleostomi</taxon>
        <taxon>Amphibia</taxon>
        <taxon>Batrachia</taxon>
        <taxon>Anura</taxon>
        <taxon>Pipoidea</taxon>
        <taxon>Pipidae</taxon>
        <taxon>Xenopodinae</taxon>
        <taxon>Xenopus</taxon>
        <taxon>Xenopus</taxon>
    </lineage>
</organism>
<dbReference type="InterPro" id="IPR005176">
    <property type="entry name" value="PONY_dom"/>
</dbReference>
<dbReference type="AGR" id="Xenbase:XB-GENE-17341829"/>
<dbReference type="GO" id="GO:0005634">
    <property type="term" value="C:nucleus"/>
    <property type="evidence" value="ECO:0007669"/>
    <property type="project" value="UniProtKB-SubCell"/>
</dbReference>
<proteinExistence type="predicted"/>
<dbReference type="InterPro" id="IPR042460">
    <property type="entry name" value="DCN1-like_PONY"/>
</dbReference>
<dbReference type="OrthoDB" id="27198at2759"/>
<gene>
    <name evidence="16 17" type="primary">dcun1d3.S</name>
</gene>